<dbReference type="Proteomes" id="UP000234681">
    <property type="component" value="Chromosome 12"/>
</dbReference>
<organism evidence="2 3">
    <name type="scientific">Rattus norvegicus</name>
    <name type="common">Rat</name>
    <dbReference type="NCBI Taxonomy" id="10116"/>
    <lineage>
        <taxon>Eukaryota</taxon>
        <taxon>Metazoa</taxon>
        <taxon>Chordata</taxon>
        <taxon>Craniata</taxon>
        <taxon>Vertebrata</taxon>
        <taxon>Euteleostomi</taxon>
        <taxon>Mammalia</taxon>
        <taxon>Eutheria</taxon>
        <taxon>Euarchontoglires</taxon>
        <taxon>Glires</taxon>
        <taxon>Rodentia</taxon>
        <taxon>Myomorpha</taxon>
        <taxon>Muroidea</taxon>
        <taxon>Muridae</taxon>
        <taxon>Murinae</taxon>
        <taxon>Rattus</taxon>
    </lineage>
</organism>
<sequence>MPTFPSNSVTETSNRQLGTV</sequence>
<feature type="region of interest" description="Disordered" evidence="1">
    <location>
        <begin position="1"/>
        <end position="20"/>
    </location>
</feature>
<proteinExistence type="predicted"/>
<reference evidence="2 3" key="1">
    <citation type="submission" date="2005-07" db="EMBL/GenBank/DDBJ databases">
        <authorList>
            <person name="Mural R.J."/>
            <person name="Li P.W."/>
            <person name="Adams M.D."/>
            <person name="Amanatides P.G."/>
            <person name="Baden-Tillson H."/>
            <person name="Barnstead M."/>
            <person name="Chin S.H."/>
            <person name="Dew I."/>
            <person name="Evans C.A."/>
            <person name="Ferriera S."/>
            <person name="Flanigan M."/>
            <person name="Fosler C."/>
            <person name="Glodek A."/>
            <person name="Gu Z."/>
            <person name="Holt R.A."/>
            <person name="Jennings D."/>
            <person name="Kraft C.L."/>
            <person name="Lu F."/>
            <person name="Nguyen T."/>
            <person name="Nusskern D.R."/>
            <person name="Pfannkoch C.M."/>
            <person name="Sitter C."/>
            <person name="Sutton G.G."/>
            <person name="Venter J.C."/>
            <person name="Wang Z."/>
            <person name="Woodage T."/>
            <person name="Zheng X.H."/>
            <person name="Zhong F."/>
        </authorList>
    </citation>
    <scope>NUCLEOTIDE SEQUENCE [LARGE SCALE GENOMIC DNA]</scope>
    <source>
        <strain>BN</strain>
        <strain evidence="3">Sprague-Dawley</strain>
    </source>
</reference>
<dbReference type="EMBL" id="CH474012">
    <property type="protein sequence ID" value="EDL89717.1"/>
    <property type="molecule type" value="Genomic_DNA"/>
</dbReference>
<name>A6K1R0_RAT</name>
<protein>
    <submittedName>
        <fullName evidence="2">RCG42524, isoform CRA_a</fullName>
    </submittedName>
</protein>
<evidence type="ECO:0000256" key="1">
    <source>
        <dbReference type="SAM" id="MobiDB-lite"/>
    </source>
</evidence>
<accession>A6K1R0</accession>
<evidence type="ECO:0000313" key="2">
    <source>
        <dbReference type="EMBL" id="EDL89717.1"/>
    </source>
</evidence>
<dbReference type="AlphaFoldDB" id="A6K1R0"/>
<evidence type="ECO:0000313" key="3">
    <source>
        <dbReference type="Proteomes" id="UP000234681"/>
    </source>
</evidence>
<gene>
    <name evidence="2" type="ORF">rCG_42524</name>
</gene>